<accession>A0ABD3PLI1</accession>
<evidence type="ECO:0000313" key="2">
    <source>
        <dbReference type="Proteomes" id="UP001530400"/>
    </source>
</evidence>
<gene>
    <name evidence="1" type="ORF">ACHAWO_003487</name>
</gene>
<dbReference type="AlphaFoldDB" id="A0ABD3PLI1"/>
<organism evidence="1 2">
    <name type="scientific">Cyclotella atomus</name>
    <dbReference type="NCBI Taxonomy" id="382360"/>
    <lineage>
        <taxon>Eukaryota</taxon>
        <taxon>Sar</taxon>
        <taxon>Stramenopiles</taxon>
        <taxon>Ochrophyta</taxon>
        <taxon>Bacillariophyta</taxon>
        <taxon>Coscinodiscophyceae</taxon>
        <taxon>Thalassiosirophycidae</taxon>
        <taxon>Stephanodiscales</taxon>
        <taxon>Stephanodiscaceae</taxon>
        <taxon>Cyclotella</taxon>
    </lineage>
</organism>
<reference evidence="1 2" key="1">
    <citation type="submission" date="2024-10" db="EMBL/GenBank/DDBJ databases">
        <title>Updated reference genomes for cyclostephanoid diatoms.</title>
        <authorList>
            <person name="Roberts W.R."/>
            <person name="Alverson A.J."/>
        </authorList>
    </citation>
    <scope>NUCLEOTIDE SEQUENCE [LARGE SCALE GENOMIC DNA]</scope>
    <source>
        <strain evidence="1 2">AJA010-31</strain>
    </source>
</reference>
<sequence length="68" mass="7471">MLKIFKTAARGNHSHEEAAWILTTHDAIGRPGKSSMMITMTGADLLTELVDTYVEGIQELEEVHNASC</sequence>
<name>A0ABD3PLI1_9STRA</name>
<comment type="caution">
    <text evidence="1">The sequence shown here is derived from an EMBL/GenBank/DDBJ whole genome shotgun (WGS) entry which is preliminary data.</text>
</comment>
<evidence type="ECO:0000313" key="1">
    <source>
        <dbReference type="EMBL" id="KAL3788181.1"/>
    </source>
</evidence>
<dbReference type="EMBL" id="JALLPJ020000576">
    <property type="protein sequence ID" value="KAL3788181.1"/>
    <property type="molecule type" value="Genomic_DNA"/>
</dbReference>
<keyword evidence="2" id="KW-1185">Reference proteome</keyword>
<protein>
    <submittedName>
        <fullName evidence="1">Uncharacterized protein</fullName>
    </submittedName>
</protein>
<proteinExistence type="predicted"/>
<dbReference type="Proteomes" id="UP001530400">
    <property type="component" value="Unassembled WGS sequence"/>
</dbReference>